<comment type="catalytic activity">
    <reaction evidence="1 7">
        <text>Exonucleolytic cleavage in the 3'- to 5'-direction to yield nucleoside 5'-phosphates.</text>
        <dbReference type="EC" id="3.1.13.1"/>
    </reaction>
</comment>
<evidence type="ECO:0000313" key="9">
    <source>
        <dbReference type="EMBL" id="TJW09482.1"/>
    </source>
</evidence>
<dbReference type="HAMAP" id="MF_01895">
    <property type="entry name" value="RNase_R"/>
    <property type="match status" value="1"/>
</dbReference>
<dbReference type="InterPro" id="IPR004476">
    <property type="entry name" value="RNase_II/RNase_R"/>
</dbReference>
<dbReference type="Pfam" id="PF17876">
    <property type="entry name" value="CSD2"/>
    <property type="match status" value="1"/>
</dbReference>
<dbReference type="GO" id="GO:0006402">
    <property type="term" value="P:mRNA catabolic process"/>
    <property type="evidence" value="ECO:0007669"/>
    <property type="project" value="TreeGrafter"/>
</dbReference>
<organism evidence="9 10">
    <name type="scientific">Parvibacter caecicola</name>
    <dbReference type="NCBI Taxonomy" id="747645"/>
    <lineage>
        <taxon>Bacteria</taxon>
        <taxon>Bacillati</taxon>
        <taxon>Actinomycetota</taxon>
        <taxon>Coriobacteriia</taxon>
        <taxon>Coriobacteriales</taxon>
        <taxon>Coriobacteriaceae</taxon>
        <taxon>Parvibacter</taxon>
    </lineage>
</organism>
<proteinExistence type="inferred from homology"/>
<dbReference type="CDD" id="cd04471">
    <property type="entry name" value="S1_RNase_R"/>
    <property type="match status" value="1"/>
</dbReference>
<dbReference type="GO" id="GO:0005829">
    <property type="term" value="C:cytosol"/>
    <property type="evidence" value="ECO:0007669"/>
    <property type="project" value="TreeGrafter"/>
</dbReference>
<name>A0A4T9TC68_9ACTN</name>
<evidence type="ECO:0000256" key="5">
    <source>
        <dbReference type="ARBA" id="ARBA00022839"/>
    </source>
</evidence>
<sequence length="674" mass="73291">MARKRSSVRHKPRALLRGVLDSRDGKNSFVTTAEGDFFIPDSARGGASDGDLVEVAPVGGRKGGGRGRGSERPQGRVVRVIERASEVVCGRVELADPFAVVVPDNSGIPFDIFTLRADAPDVPEGAFVQVRITQFPTRHSACTGVIEAVLSEEGGGSGGIDMIVARHKLETVFSESALAEAAQVAVDEAEALAEGYADLRQRVVFTIDPADAKDFDDALSLERVRDASGRLLWRLGVHIADVSAYVPWNSALDIEARRRATSVYLADRVIPMLPPALSEEVCSLKPGQVRCAFTCDMLVTDQGQVLQAQFYPSLICSKTRFTYGQVQQLLDTEGEGPVSLEGTGVGETMVRKLKAASVLAQAMGRRRATAGGIDFSTVEAKVRLDGEGAPVGVELRQKTDATTLVEEAMIAANEAVARHLFGKDFPCLYRVHDAPAGEALAALVPVFREFSWFSRSGAALLGHGSPFVIQSVLEESHGRAEEELVSNLLLRAMKRAVYRPVNDGHYGLASKAYCHFTSPIRRYPDLVVHRMLKAALFKRPQLFDQEVAALAWIGEHSSYMERVAETAARESQTLKLAEYLEPRVGETFAGVVSGVSSQGLFVRLERGVTTELQLGGAIEGFLPLRYLGPEYFMFDPDRYTLTGADTDQVFRLGQPLQVVLSRVDLATSRLDLRL</sequence>
<dbReference type="InterPro" id="IPR050180">
    <property type="entry name" value="RNR_Ribonuclease"/>
</dbReference>
<dbReference type="OrthoDB" id="5800376at2"/>
<keyword evidence="5 7" id="KW-0269">Exonuclease</keyword>
<dbReference type="Gene3D" id="2.40.50.140">
    <property type="entry name" value="Nucleic acid-binding proteins"/>
    <property type="match status" value="1"/>
</dbReference>
<dbReference type="RefSeq" id="WP_136846220.1">
    <property type="nucleotide sequence ID" value="NZ_CANPEU010000011.1"/>
</dbReference>
<evidence type="ECO:0000256" key="7">
    <source>
        <dbReference type="HAMAP-Rule" id="MF_01895"/>
    </source>
</evidence>
<accession>A0A4T9TC68</accession>
<dbReference type="PROSITE" id="PS50126">
    <property type="entry name" value="S1"/>
    <property type="match status" value="1"/>
</dbReference>
<dbReference type="GO" id="GO:0003723">
    <property type="term" value="F:RNA binding"/>
    <property type="evidence" value="ECO:0007669"/>
    <property type="project" value="UniProtKB-UniRule"/>
</dbReference>
<comment type="caution">
    <text evidence="9">The sequence shown here is derived from an EMBL/GenBank/DDBJ whole genome shotgun (WGS) entry which is preliminary data.</text>
</comment>
<comment type="similarity">
    <text evidence="7">Belongs to the RNR ribonuclease family. RNase R subfamily.</text>
</comment>
<comment type="function">
    <text evidence="7">3'-5' exoribonuclease that releases 5'-nucleoside monophosphates and is involved in maturation of structured RNAs.</text>
</comment>
<dbReference type="NCBIfam" id="TIGR00358">
    <property type="entry name" value="3_prime_RNase"/>
    <property type="match status" value="1"/>
</dbReference>
<dbReference type="InterPro" id="IPR003029">
    <property type="entry name" value="S1_domain"/>
</dbReference>
<reference evidence="9 10" key="1">
    <citation type="submission" date="2019-04" db="EMBL/GenBank/DDBJ databases">
        <title>Microbes associate with the intestines of laboratory mice.</title>
        <authorList>
            <person name="Navarre W."/>
            <person name="Wong E."/>
            <person name="Huang K.C."/>
            <person name="Tropini C."/>
            <person name="Ng K."/>
            <person name="Yu B."/>
        </authorList>
    </citation>
    <scope>NUCLEOTIDE SEQUENCE [LARGE SCALE GENOMIC DNA]</scope>
    <source>
        <strain evidence="9 10">NM48_B13</strain>
    </source>
</reference>
<feature type="domain" description="S1 motif" evidence="8">
    <location>
        <begin position="585"/>
        <end position="674"/>
    </location>
</feature>
<dbReference type="InterPro" id="IPR012340">
    <property type="entry name" value="NA-bd_OB-fold"/>
</dbReference>
<evidence type="ECO:0000256" key="1">
    <source>
        <dbReference type="ARBA" id="ARBA00001849"/>
    </source>
</evidence>
<dbReference type="SMART" id="SM00316">
    <property type="entry name" value="S1"/>
    <property type="match status" value="1"/>
</dbReference>
<dbReference type="GO" id="GO:0008859">
    <property type="term" value="F:exoribonuclease II activity"/>
    <property type="evidence" value="ECO:0007669"/>
    <property type="project" value="UniProtKB-UniRule"/>
</dbReference>
<dbReference type="AlphaFoldDB" id="A0A4T9TC68"/>
<evidence type="ECO:0000256" key="4">
    <source>
        <dbReference type="ARBA" id="ARBA00022801"/>
    </source>
</evidence>
<keyword evidence="3 7" id="KW-0540">Nuclease</keyword>
<dbReference type="Pfam" id="PF00773">
    <property type="entry name" value="RNB"/>
    <property type="match status" value="1"/>
</dbReference>
<dbReference type="InterPro" id="IPR001900">
    <property type="entry name" value="RNase_II/R"/>
</dbReference>
<dbReference type="SMART" id="SM00955">
    <property type="entry name" value="RNB"/>
    <property type="match status" value="1"/>
</dbReference>
<protein>
    <recommendedName>
        <fullName evidence="7">Ribonuclease R</fullName>
        <shortName evidence="7">RNase R</shortName>
        <ecNumber evidence="7">3.1.13.1</ecNumber>
    </recommendedName>
</protein>
<evidence type="ECO:0000256" key="6">
    <source>
        <dbReference type="ARBA" id="ARBA00022884"/>
    </source>
</evidence>
<keyword evidence="10" id="KW-1185">Reference proteome</keyword>
<keyword evidence="4 7" id="KW-0378">Hydrolase</keyword>
<dbReference type="EC" id="3.1.13.1" evidence="7"/>
<keyword evidence="2 7" id="KW-0963">Cytoplasm</keyword>
<dbReference type="EMBL" id="SSTM01000009">
    <property type="protein sequence ID" value="TJW09482.1"/>
    <property type="molecule type" value="Genomic_DNA"/>
</dbReference>
<evidence type="ECO:0000256" key="3">
    <source>
        <dbReference type="ARBA" id="ARBA00022722"/>
    </source>
</evidence>
<keyword evidence="6 7" id="KW-0694">RNA-binding</keyword>
<dbReference type="InterPro" id="IPR040476">
    <property type="entry name" value="CSD2"/>
</dbReference>
<gene>
    <name evidence="7" type="primary">rnr</name>
    <name evidence="9" type="ORF">E5982_09410</name>
</gene>
<dbReference type="SUPFAM" id="SSF50249">
    <property type="entry name" value="Nucleic acid-binding proteins"/>
    <property type="match status" value="3"/>
</dbReference>
<dbReference type="Proteomes" id="UP000309454">
    <property type="component" value="Unassembled WGS sequence"/>
</dbReference>
<evidence type="ECO:0000259" key="8">
    <source>
        <dbReference type="PROSITE" id="PS50126"/>
    </source>
</evidence>
<dbReference type="InterPro" id="IPR011805">
    <property type="entry name" value="RNase_R"/>
</dbReference>
<comment type="subcellular location">
    <subcellularLocation>
        <location evidence="7">Cytoplasm</location>
    </subcellularLocation>
</comment>
<dbReference type="PANTHER" id="PTHR23355">
    <property type="entry name" value="RIBONUCLEASE"/>
    <property type="match status" value="1"/>
</dbReference>
<evidence type="ECO:0000256" key="2">
    <source>
        <dbReference type="ARBA" id="ARBA00022490"/>
    </source>
</evidence>
<evidence type="ECO:0000313" key="10">
    <source>
        <dbReference type="Proteomes" id="UP000309454"/>
    </source>
</evidence>
<dbReference type="PANTHER" id="PTHR23355:SF9">
    <property type="entry name" value="DIS3-LIKE EXONUCLEASE 2"/>
    <property type="match status" value="1"/>
</dbReference>